<dbReference type="EMBL" id="ML770729">
    <property type="protein sequence ID" value="KAE9383064.1"/>
    <property type="molecule type" value="Genomic_DNA"/>
</dbReference>
<feature type="non-terminal residue" evidence="1">
    <location>
        <position position="140"/>
    </location>
</feature>
<keyword evidence="2" id="KW-1185">Reference proteome</keyword>
<dbReference type="Proteomes" id="UP000799118">
    <property type="component" value="Unassembled WGS sequence"/>
</dbReference>
<proteinExistence type="predicted"/>
<evidence type="ECO:0000313" key="1">
    <source>
        <dbReference type="EMBL" id="KAE9383064.1"/>
    </source>
</evidence>
<dbReference type="AlphaFoldDB" id="A0A6A4GC43"/>
<evidence type="ECO:0000313" key="2">
    <source>
        <dbReference type="Proteomes" id="UP000799118"/>
    </source>
</evidence>
<protein>
    <submittedName>
        <fullName evidence="1">Uncharacterized protein</fullName>
    </submittedName>
</protein>
<gene>
    <name evidence="1" type="ORF">BT96DRAFT_869438</name>
</gene>
<reference evidence="1" key="1">
    <citation type="journal article" date="2019" name="Environ. Microbiol.">
        <title>Fungal ecological strategies reflected in gene transcription - a case study of two litter decomposers.</title>
        <authorList>
            <person name="Barbi F."/>
            <person name="Kohler A."/>
            <person name="Barry K."/>
            <person name="Baskaran P."/>
            <person name="Daum C."/>
            <person name="Fauchery L."/>
            <person name="Ihrmark K."/>
            <person name="Kuo A."/>
            <person name="LaButti K."/>
            <person name="Lipzen A."/>
            <person name="Morin E."/>
            <person name="Grigoriev I.V."/>
            <person name="Henrissat B."/>
            <person name="Lindahl B."/>
            <person name="Martin F."/>
        </authorList>
    </citation>
    <scope>NUCLEOTIDE SEQUENCE</scope>
    <source>
        <strain evidence="1">JB14</strain>
    </source>
</reference>
<dbReference type="OrthoDB" id="2794314at2759"/>
<organism evidence="1 2">
    <name type="scientific">Gymnopus androsaceus JB14</name>
    <dbReference type="NCBI Taxonomy" id="1447944"/>
    <lineage>
        <taxon>Eukaryota</taxon>
        <taxon>Fungi</taxon>
        <taxon>Dikarya</taxon>
        <taxon>Basidiomycota</taxon>
        <taxon>Agaricomycotina</taxon>
        <taxon>Agaricomycetes</taxon>
        <taxon>Agaricomycetidae</taxon>
        <taxon>Agaricales</taxon>
        <taxon>Marasmiineae</taxon>
        <taxon>Omphalotaceae</taxon>
        <taxon>Gymnopus</taxon>
    </lineage>
</organism>
<accession>A0A6A4GC43</accession>
<sequence>MKTSNGTHTLLTKARVCDRERGLPLEQNTGGPLQLRYSPAGHRAVLVLRCASSFRPFHFVNDHWYKVEVEMLRPGTTIPSASTLSRDTKLLYENGAVQLQRYLLKRNLPFHLMQDGWSSPLGTSELGLVIQWYDGGILHK</sequence>
<name>A0A6A4GC43_9AGAR</name>